<evidence type="ECO:0000313" key="2">
    <source>
        <dbReference type="Proteomes" id="UP001171620"/>
    </source>
</evidence>
<comment type="caution">
    <text evidence="1">The sequence shown here is derived from an EMBL/GenBank/DDBJ whole genome shotgun (WGS) entry which is preliminary data.</text>
</comment>
<dbReference type="Proteomes" id="UP001171620">
    <property type="component" value="Unassembled WGS sequence"/>
</dbReference>
<organism evidence="1 2">
    <name type="scientific">Burkholderia vietnamiensis</name>
    <dbReference type="NCBI Taxonomy" id="60552"/>
    <lineage>
        <taxon>Bacteria</taxon>
        <taxon>Pseudomonadati</taxon>
        <taxon>Pseudomonadota</taxon>
        <taxon>Betaproteobacteria</taxon>
        <taxon>Burkholderiales</taxon>
        <taxon>Burkholderiaceae</taxon>
        <taxon>Burkholderia</taxon>
        <taxon>Burkholderia cepacia complex</taxon>
    </lineage>
</organism>
<name>A0AAW7TCV3_BURVI</name>
<protein>
    <submittedName>
        <fullName evidence="1">Uncharacterized protein</fullName>
    </submittedName>
</protein>
<accession>A0AAW7TCV3</accession>
<sequence>MEVFETVGTRHFSATLELDGLLTVKEGNLELTRVTVGDALATLAEKPDTTNLLDTTIDEMLRTFIRSYARVV</sequence>
<evidence type="ECO:0000313" key="1">
    <source>
        <dbReference type="EMBL" id="MDN7799604.1"/>
    </source>
</evidence>
<proteinExistence type="predicted"/>
<dbReference type="EMBL" id="JAUJRV010000050">
    <property type="protein sequence ID" value="MDN7799604.1"/>
    <property type="molecule type" value="Genomic_DNA"/>
</dbReference>
<dbReference type="AlphaFoldDB" id="A0AAW7TCV3"/>
<gene>
    <name evidence="1" type="ORF">QZM33_32235</name>
</gene>
<reference evidence="1" key="1">
    <citation type="submission" date="2023-07" db="EMBL/GenBank/DDBJ databases">
        <title>A collection of bacterial strains from the Burkholderia cepacia Research Laboratory and Repository.</title>
        <authorList>
            <person name="Lipuma J."/>
            <person name="Spilker T."/>
            <person name="Caverly L."/>
        </authorList>
    </citation>
    <scope>NUCLEOTIDE SEQUENCE</scope>
    <source>
        <strain evidence="1">AU44268</strain>
    </source>
</reference>
<dbReference type="RefSeq" id="WP_147329589.1">
    <property type="nucleotide sequence ID" value="NZ_JAUJRV010000050.1"/>
</dbReference>